<protein>
    <recommendedName>
        <fullName evidence="4">Small ribosomal subunit protein uS10</fullName>
    </recommendedName>
</protein>
<dbReference type="HAMAP" id="MF_00508">
    <property type="entry name" value="Ribosomal_uS10"/>
    <property type="match status" value="1"/>
</dbReference>
<evidence type="ECO:0000259" key="5">
    <source>
        <dbReference type="SMART" id="SM01403"/>
    </source>
</evidence>
<dbReference type="Pfam" id="PF00338">
    <property type="entry name" value="Ribosomal_S10"/>
    <property type="match status" value="1"/>
</dbReference>
<sequence>MPVVTTIKLTGDNHKDVDDVCATIKRISDKSGVKLRGPIPLPTKKLVVPTRKSPDGEGAETWDHWEMRFHKRLLELVTNSSKDEKALKAIMMIEYPDSVTIELSLRNLG</sequence>
<reference evidence="6" key="1">
    <citation type="submission" date="2014-11" db="EMBL/GenBank/DDBJ databases">
        <authorList>
            <person name="Zhu J."/>
            <person name="Qi W."/>
            <person name="Song R."/>
        </authorList>
    </citation>
    <scope>NUCLEOTIDE SEQUENCE</scope>
</reference>
<keyword evidence="2 4" id="KW-0689">Ribosomal protein</keyword>
<dbReference type="EMBL" id="KP211923">
    <property type="protein sequence ID" value="ANV81108.1"/>
    <property type="molecule type" value="Genomic_DNA"/>
</dbReference>
<keyword evidence="3 4" id="KW-0687">Ribonucleoprotein</keyword>
<dbReference type="InterPro" id="IPR027486">
    <property type="entry name" value="Ribosomal_uS10_dom"/>
</dbReference>
<dbReference type="Gene3D" id="3.30.70.600">
    <property type="entry name" value="Ribosomal protein S10 domain"/>
    <property type="match status" value="1"/>
</dbReference>
<dbReference type="SMART" id="SM01403">
    <property type="entry name" value="Ribosomal_S10"/>
    <property type="match status" value="1"/>
</dbReference>
<dbReference type="AlphaFoldDB" id="A0A1B1TFR0"/>
<evidence type="ECO:0000313" key="6">
    <source>
        <dbReference type="EMBL" id="ANV81108.1"/>
    </source>
</evidence>
<reference evidence="6" key="2">
    <citation type="journal article" date="2015" name="ISME J.">
        <title>A new class of marine Euryarchaeota group II from the Mediterranean deep chlorophyll maximum.</title>
        <authorList>
            <person name="Martin-Cuadrado A.B."/>
            <person name="Garcia-Heredia I."/>
            <person name="Molto A.G."/>
            <person name="Lopez-Ubeda R."/>
            <person name="Kimes N."/>
            <person name="Lopez-Garcia P."/>
            <person name="Moreira D."/>
            <person name="Rodriguez-Valera F."/>
        </authorList>
    </citation>
    <scope>NUCLEOTIDE SEQUENCE</scope>
</reference>
<feature type="domain" description="Small ribosomal subunit protein uS10" evidence="5">
    <location>
        <begin position="6"/>
        <end position="104"/>
    </location>
</feature>
<dbReference type="InterPro" id="IPR001848">
    <property type="entry name" value="Ribosomal_uS10"/>
</dbReference>
<evidence type="ECO:0000256" key="4">
    <source>
        <dbReference type="HAMAP-Rule" id="MF_00508"/>
    </source>
</evidence>
<dbReference type="GO" id="GO:0003735">
    <property type="term" value="F:structural constituent of ribosome"/>
    <property type="evidence" value="ECO:0007669"/>
    <property type="project" value="UniProtKB-UniRule"/>
</dbReference>
<dbReference type="PANTHER" id="PTHR11700">
    <property type="entry name" value="30S RIBOSOMAL PROTEIN S10 FAMILY MEMBER"/>
    <property type="match status" value="1"/>
</dbReference>
<dbReference type="InterPro" id="IPR036838">
    <property type="entry name" value="Ribosomal_uS10_dom_sf"/>
</dbReference>
<dbReference type="GO" id="GO:0000049">
    <property type="term" value="F:tRNA binding"/>
    <property type="evidence" value="ECO:0007669"/>
    <property type="project" value="UniProtKB-UniRule"/>
</dbReference>
<dbReference type="InterPro" id="IPR005729">
    <property type="entry name" value="Ribosomal_uS10_euk/arc"/>
</dbReference>
<evidence type="ECO:0000256" key="3">
    <source>
        <dbReference type="ARBA" id="ARBA00023274"/>
    </source>
</evidence>
<accession>A0A1B1TFR0</accession>
<dbReference type="NCBIfam" id="TIGR01046">
    <property type="entry name" value="uS10_euk_arch"/>
    <property type="match status" value="1"/>
</dbReference>
<dbReference type="GO" id="GO:0006412">
    <property type="term" value="P:translation"/>
    <property type="evidence" value="ECO:0007669"/>
    <property type="project" value="UniProtKB-UniRule"/>
</dbReference>
<name>A0A1B1TFR0_9ARCH</name>
<proteinExistence type="inferred from homology"/>
<comment type="subunit">
    <text evidence="4">Part of the 30S ribosomal subunit.</text>
</comment>
<comment type="function">
    <text evidence="4">Involved in the binding of tRNA to the ribosomes.</text>
</comment>
<evidence type="ECO:0000256" key="1">
    <source>
        <dbReference type="ARBA" id="ARBA00007102"/>
    </source>
</evidence>
<gene>
    <name evidence="4" type="primary">rps10</name>
</gene>
<comment type="similarity">
    <text evidence="1 4">Belongs to the universal ribosomal protein uS10 family.</text>
</comment>
<dbReference type="PRINTS" id="PR00971">
    <property type="entry name" value="RIBOSOMALS10"/>
</dbReference>
<dbReference type="SUPFAM" id="SSF54999">
    <property type="entry name" value="Ribosomal protein S10"/>
    <property type="match status" value="1"/>
</dbReference>
<dbReference type="GO" id="GO:0015935">
    <property type="term" value="C:small ribosomal subunit"/>
    <property type="evidence" value="ECO:0007669"/>
    <property type="project" value="UniProtKB-UniRule"/>
</dbReference>
<organism evidence="6">
    <name type="scientific">uncultured Poseidoniia archaeon</name>
    <dbReference type="NCBI Taxonomy" id="1697135"/>
    <lineage>
        <taxon>Archaea</taxon>
        <taxon>Methanobacteriati</taxon>
        <taxon>Thermoplasmatota</taxon>
        <taxon>Candidatus Poseidoniia</taxon>
        <taxon>environmental samples</taxon>
    </lineage>
</organism>
<evidence type="ECO:0000256" key="2">
    <source>
        <dbReference type="ARBA" id="ARBA00022980"/>
    </source>
</evidence>